<evidence type="ECO:0000313" key="3">
    <source>
        <dbReference type="Proteomes" id="UP001482620"/>
    </source>
</evidence>
<evidence type="ECO:0000313" key="2">
    <source>
        <dbReference type="EMBL" id="MEQ2242683.1"/>
    </source>
</evidence>
<organism evidence="2 3">
    <name type="scientific">Ilyodon furcidens</name>
    <name type="common">goldbreast splitfin</name>
    <dbReference type="NCBI Taxonomy" id="33524"/>
    <lineage>
        <taxon>Eukaryota</taxon>
        <taxon>Metazoa</taxon>
        <taxon>Chordata</taxon>
        <taxon>Craniata</taxon>
        <taxon>Vertebrata</taxon>
        <taxon>Euteleostomi</taxon>
        <taxon>Actinopterygii</taxon>
        <taxon>Neopterygii</taxon>
        <taxon>Teleostei</taxon>
        <taxon>Neoteleostei</taxon>
        <taxon>Acanthomorphata</taxon>
        <taxon>Ovalentaria</taxon>
        <taxon>Atherinomorphae</taxon>
        <taxon>Cyprinodontiformes</taxon>
        <taxon>Goodeidae</taxon>
        <taxon>Ilyodon</taxon>
    </lineage>
</organism>
<comment type="caution">
    <text evidence="2">The sequence shown here is derived from an EMBL/GenBank/DDBJ whole genome shotgun (WGS) entry which is preliminary data.</text>
</comment>
<reference evidence="2 3" key="1">
    <citation type="submission" date="2021-06" db="EMBL/GenBank/DDBJ databases">
        <authorList>
            <person name="Palmer J.M."/>
        </authorList>
    </citation>
    <scope>NUCLEOTIDE SEQUENCE [LARGE SCALE GENOMIC DNA]</scope>
    <source>
        <strain evidence="3">if_2019</strain>
        <tissue evidence="2">Muscle</tissue>
    </source>
</reference>
<dbReference type="EMBL" id="JAHRIQ010067556">
    <property type="protein sequence ID" value="MEQ2242683.1"/>
    <property type="molecule type" value="Genomic_DNA"/>
</dbReference>
<feature type="region of interest" description="Disordered" evidence="1">
    <location>
        <begin position="1"/>
        <end position="24"/>
    </location>
</feature>
<evidence type="ECO:0000256" key="1">
    <source>
        <dbReference type="SAM" id="MobiDB-lite"/>
    </source>
</evidence>
<name>A0ABV0UEX1_9TELE</name>
<sequence length="69" mass="7760">MFPQTQPGICHHPLLDEDSGTNSSENLLQTRKTLSVYPAYNKPSQPFILCPKLSPRHSLIPTNMTHICN</sequence>
<gene>
    <name evidence="2" type="ORF">ILYODFUR_038500</name>
</gene>
<accession>A0ABV0UEX1</accession>
<protein>
    <submittedName>
        <fullName evidence="2">Uncharacterized protein</fullName>
    </submittedName>
</protein>
<proteinExistence type="predicted"/>
<keyword evidence="3" id="KW-1185">Reference proteome</keyword>
<dbReference type="Proteomes" id="UP001482620">
    <property type="component" value="Unassembled WGS sequence"/>
</dbReference>